<name>A0A2Z7BP84_9LAMI</name>
<evidence type="ECO:0000256" key="1">
    <source>
        <dbReference type="SAM" id="MobiDB-lite"/>
    </source>
</evidence>
<dbReference type="Proteomes" id="UP000250235">
    <property type="component" value="Unassembled WGS sequence"/>
</dbReference>
<keyword evidence="3" id="KW-1185">Reference proteome</keyword>
<dbReference type="EMBL" id="KV003926">
    <property type="protein sequence ID" value="KZV36126.1"/>
    <property type="molecule type" value="Genomic_DNA"/>
</dbReference>
<proteinExistence type="predicted"/>
<evidence type="ECO:0000313" key="2">
    <source>
        <dbReference type="EMBL" id="KZV36126.1"/>
    </source>
</evidence>
<gene>
    <name evidence="2" type="ORF">F511_16762</name>
</gene>
<evidence type="ECO:0000313" key="3">
    <source>
        <dbReference type="Proteomes" id="UP000250235"/>
    </source>
</evidence>
<feature type="region of interest" description="Disordered" evidence="1">
    <location>
        <begin position="176"/>
        <end position="199"/>
    </location>
</feature>
<reference evidence="2 3" key="1">
    <citation type="journal article" date="2015" name="Proc. Natl. Acad. Sci. U.S.A.">
        <title>The resurrection genome of Boea hygrometrica: A blueprint for survival of dehydration.</title>
        <authorList>
            <person name="Xiao L."/>
            <person name="Yang G."/>
            <person name="Zhang L."/>
            <person name="Yang X."/>
            <person name="Zhao S."/>
            <person name="Ji Z."/>
            <person name="Zhou Q."/>
            <person name="Hu M."/>
            <person name="Wang Y."/>
            <person name="Chen M."/>
            <person name="Xu Y."/>
            <person name="Jin H."/>
            <person name="Xiao X."/>
            <person name="Hu G."/>
            <person name="Bao F."/>
            <person name="Hu Y."/>
            <person name="Wan P."/>
            <person name="Li L."/>
            <person name="Deng X."/>
            <person name="Kuang T."/>
            <person name="Xiang C."/>
            <person name="Zhu J.K."/>
            <person name="Oliver M.J."/>
            <person name="He Y."/>
        </authorList>
    </citation>
    <scope>NUCLEOTIDE SEQUENCE [LARGE SCALE GENOMIC DNA]</scope>
    <source>
        <strain evidence="3">cv. XS01</strain>
    </source>
</reference>
<accession>A0A2Z7BP84</accession>
<feature type="compositionally biased region" description="Polar residues" evidence="1">
    <location>
        <begin position="188"/>
        <end position="199"/>
    </location>
</feature>
<dbReference type="AlphaFoldDB" id="A0A2Z7BP84"/>
<sequence>MHEEYNEDSSDDTKFTIDPAVNRQTRKPRIGDHITGGSMGATQPSYVQHQQHKFSKLNPTGAIRWLRVSHTVAAGVHLWSLGVLTAAGCGIGSVHEVVRSNLLVDPSKVEEGEMLPTAYTNPPKLIANTLLPLMQFTGYNPAQSSNLLSISKLIWPTRSHQSWSWVNIKIHQQTSKLEPDHTGPIRTKSVQLSSTSQMS</sequence>
<protein>
    <submittedName>
        <fullName evidence="2">Uncharacterized protein</fullName>
    </submittedName>
</protein>
<organism evidence="2 3">
    <name type="scientific">Dorcoceras hygrometricum</name>
    <dbReference type="NCBI Taxonomy" id="472368"/>
    <lineage>
        <taxon>Eukaryota</taxon>
        <taxon>Viridiplantae</taxon>
        <taxon>Streptophyta</taxon>
        <taxon>Embryophyta</taxon>
        <taxon>Tracheophyta</taxon>
        <taxon>Spermatophyta</taxon>
        <taxon>Magnoliopsida</taxon>
        <taxon>eudicotyledons</taxon>
        <taxon>Gunneridae</taxon>
        <taxon>Pentapetalae</taxon>
        <taxon>asterids</taxon>
        <taxon>lamiids</taxon>
        <taxon>Lamiales</taxon>
        <taxon>Gesneriaceae</taxon>
        <taxon>Didymocarpoideae</taxon>
        <taxon>Trichosporeae</taxon>
        <taxon>Loxocarpinae</taxon>
        <taxon>Dorcoceras</taxon>
    </lineage>
</organism>